<protein>
    <recommendedName>
        <fullName evidence="5">DUF3322 and DUF2220 domain-containing protein</fullName>
    </recommendedName>
</protein>
<evidence type="ECO:0008006" key="5">
    <source>
        <dbReference type="Google" id="ProtNLM"/>
    </source>
</evidence>
<dbReference type="Pfam" id="PF09983">
    <property type="entry name" value="JetD_C"/>
    <property type="match status" value="1"/>
</dbReference>
<dbReference type="Proteomes" id="UP000559182">
    <property type="component" value="Unassembled WGS sequence"/>
</dbReference>
<gene>
    <name evidence="3" type="ORF">FHU39_000013</name>
</gene>
<dbReference type="AlphaFoldDB" id="A0A839MZK4"/>
<feature type="domain" description="Wadjet protein JetD C-terminal" evidence="1">
    <location>
        <begin position="204"/>
        <end position="377"/>
    </location>
</feature>
<comment type="caution">
    <text evidence="3">The sequence shown here is derived from an EMBL/GenBank/DDBJ whole genome shotgun (WGS) entry which is preliminary data.</text>
</comment>
<organism evidence="3 4">
    <name type="scientific">Flexivirga oryzae</name>
    <dbReference type="NCBI Taxonomy" id="1794944"/>
    <lineage>
        <taxon>Bacteria</taxon>
        <taxon>Bacillati</taxon>
        <taxon>Actinomycetota</taxon>
        <taxon>Actinomycetes</taxon>
        <taxon>Micrococcales</taxon>
        <taxon>Dermacoccaceae</taxon>
        <taxon>Flexivirga</taxon>
    </lineage>
</organism>
<evidence type="ECO:0000259" key="1">
    <source>
        <dbReference type="Pfam" id="PF09983"/>
    </source>
</evidence>
<evidence type="ECO:0000313" key="4">
    <source>
        <dbReference type="Proteomes" id="UP000559182"/>
    </source>
</evidence>
<feature type="domain" description="DUF3322" evidence="2">
    <location>
        <begin position="8"/>
        <end position="190"/>
    </location>
</feature>
<dbReference type="RefSeq" id="WP_183317841.1">
    <property type="nucleotide sequence ID" value="NZ_JACHVQ010000001.1"/>
</dbReference>
<proteinExistence type="predicted"/>
<dbReference type="InterPro" id="IPR024534">
    <property type="entry name" value="JetD_C"/>
</dbReference>
<dbReference type="EMBL" id="JACHVQ010000001">
    <property type="protein sequence ID" value="MBB2890029.1"/>
    <property type="molecule type" value="Genomic_DNA"/>
</dbReference>
<dbReference type="Pfam" id="PF11795">
    <property type="entry name" value="DUF3322"/>
    <property type="match status" value="1"/>
</dbReference>
<dbReference type="PIRSF" id="PIRSF028408">
    <property type="entry name" value="UCP028408"/>
    <property type="match status" value="1"/>
</dbReference>
<dbReference type="InterPro" id="IPR024537">
    <property type="entry name" value="DUF3322"/>
</dbReference>
<accession>A0A839MZK4</accession>
<reference evidence="3 4" key="1">
    <citation type="submission" date="2020-08" db="EMBL/GenBank/DDBJ databases">
        <title>Sequencing the genomes of 1000 actinobacteria strains.</title>
        <authorList>
            <person name="Klenk H.-P."/>
        </authorList>
    </citation>
    <scope>NUCLEOTIDE SEQUENCE [LARGE SCALE GENOMIC DNA]</scope>
    <source>
        <strain evidence="3 4">DSM 105369</strain>
    </source>
</reference>
<evidence type="ECO:0000259" key="2">
    <source>
        <dbReference type="Pfam" id="PF11795"/>
    </source>
</evidence>
<dbReference type="InterPro" id="IPR014544">
    <property type="entry name" value="UCP028408"/>
</dbReference>
<name>A0A839MZK4_9MICO</name>
<evidence type="ECO:0000313" key="3">
    <source>
        <dbReference type="EMBL" id="MBB2890029.1"/>
    </source>
</evidence>
<keyword evidence="4" id="KW-1185">Reference proteome</keyword>
<sequence>MTRRWTTPADIAVAVRRRWDDGSLLRSHASAASPEPIDLPLHGPRPSQIGDDLNAVREWIAALEAGSRGGTRYELQWQQVGGRQIGRNQLPSRAVVSTLDQAWALLGVTAGVGRFDEILSLVQGHRAVLAWVLDHPHRALELYGEWPALLAAYVWLDQHRDQGRYLREISAPGVDTKFAERHRGALAAMLGVSSSAAGFRAGLGLRGKPELVRVRVTTGLGFPGSLSELAVRATEMADLDIQPARALVIENEITYLSVDVPDHGIVLWGKGFDVDNVGRIPWLSGVDVAYWGDLDTHGFAILNQLRAWLPQTRSVLMDRETLLAHRDRWVREERPTRAALTRLTGAEQDLYADLVSDAFGEKIRLEQERIDWEWAQSRISFR</sequence>